<accession>A0A9W6AYJ3</accession>
<evidence type="ECO:0000313" key="1">
    <source>
        <dbReference type="EMBL" id="GLA89346.1"/>
    </source>
</evidence>
<organism evidence="1 2">
    <name type="scientific">Aspergillus tubingensis</name>
    <dbReference type="NCBI Taxonomy" id="5068"/>
    <lineage>
        <taxon>Eukaryota</taxon>
        <taxon>Fungi</taxon>
        <taxon>Dikarya</taxon>
        <taxon>Ascomycota</taxon>
        <taxon>Pezizomycotina</taxon>
        <taxon>Eurotiomycetes</taxon>
        <taxon>Eurotiomycetidae</taxon>
        <taxon>Eurotiales</taxon>
        <taxon>Aspergillaceae</taxon>
        <taxon>Aspergillus</taxon>
        <taxon>Aspergillus subgen. Circumdati</taxon>
    </lineage>
</organism>
<dbReference type="Proteomes" id="UP001144157">
    <property type="component" value="Unassembled WGS sequence"/>
</dbReference>
<dbReference type="AlphaFoldDB" id="A0A9W6AYJ3"/>
<dbReference type="EMBL" id="BRPE01000017">
    <property type="protein sequence ID" value="GLA89346.1"/>
    <property type="molecule type" value="Genomic_DNA"/>
</dbReference>
<comment type="caution">
    <text evidence="1">The sequence shown here is derived from an EMBL/GenBank/DDBJ whole genome shotgun (WGS) entry which is preliminary data.</text>
</comment>
<sequence length="210" mass="22398">MFVTYTVETLVYTSSAGCKLVGEAISGQIVVPTAMVSVDSRSLKLDRKSQCGLGCLVNSKLDDAWTDAEDAVYWLDDCIGTEELGCRDEAELDVIAGREAVDFANLELGVNVRASLYEGECELLSCIAMEELAAADGWFGMDDFSEVVNDEVSTIDAGTEADENCITGVDVDVDEGVVVPKVTRVLEIAGIELDTATEDVEDGTTGTELV</sequence>
<proteinExistence type="predicted"/>
<name>A0A9W6AYJ3_ASPTU</name>
<evidence type="ECO:0000313" key="2">
    <source>
        <dbReference type="Proteomes" id="UP001144157"/>
    </source>
</evidence>
<reference evidence="1" key="1">
    <citation type="submission" date="2022-07" db="EMBL/GenBank/DDBJ databases">
        <title>Taxonomy of Aspergillus series Nigri: significant species reduction supported by multi-species coalescent approaches.</title>
        <authorList>
            <person name="Bian C."/>
            <person name="Kusuya Y."/>
            <person name="Sklenar F."/>
            <person name="D'hooge E."/>
            <person name="Yaguchi T."/>
            <person name="Takahashi H."/>
            <person name="Hubka V."/>
        </authorList>
    </citation>
    <scope>NUCLEOTIDE SEQUENCE</scope>
    <source>
        <strain evidence="1">IFM 56815</strain>
    </source>
</reference>
<protein>
    <submittedName>
        <fullName evidence="1">Uncharacterized protein</fullName>
    </submittedName>
</protein>
<gene>
    <name evidence="1" type="ORF">AtubIFM56815_003821</name>
</gene>